<reference evidence="3 4" key="1">
    <citation type="journal article" date="2014" name="Int. J. Syst. Evol. Microbiol.">
        <title>Complete genome sequence of Corynebacterium casei LMG S-19264T (=DSM 44701T), isolated from a smear-ripened cheese.</title>
        <authorList>
            <consortium name="US DOE Joint Genome Institute (JGI-PGF)"/>
            <person name="Walter F."/>
            <person name="Albersmeier A."/>
            <person name="Kalinowski J."/>
            <person name="Ruckert C."/>
        </authorList>
    </citation>
    <scope>NUCLEOTIDE SEQUENCE [LARGE SCALE GENOMIC DNA]</scope>
    <source>
        <strain evidence="3 4">CGMCC 1.16330</strain>
    </source>
</reference>
<gene>
    <name evidence="3" type="ORF">GCM10010964_13860</name>
</gene>
<dbReference type="InterPro" id="IPR028098">
    <property type="entry name" value="Glyco_trans_4-like_N"/>
</dbReference>
<dbReference type="Proteomes" id="UP000597507">
    <property type="component" value="Unassembled WGS sequence"/>
</dbReference>
<dbReference type="PANTHER" id="PTHR12526">
    <property type="entry name" value="GLYCOSYLTRANSFERASE"/>
    <property type="match status" value="1"/>
</dbReference>
<organism evidence="3 4">
    <name type="scientific">Caldovatus sediminis</name>
    <dbReference type="NCBI Taxonomy" id="2041189"/>
    <lineage>
        <taxon>Bacteria</taxon>
        <taxon>Pseudomonadati</taxon>
        <taxon>Pseudomonadota</taxon>
        <taxon>Alphaproteobacteria</taxon>
        <taxon>Acetobacterales</taxon>
        <taxon>Roseomonadaceae</taxon>
        <taxon>Caldovatus</taxon>
    </lineage>
</organism>
<feature type="region of interest" description="Disordered" evidence="1">
    <location>
        <begin position="1"/>
        <end position="32"/>
    </location>
</feature>
<keyword evidence="4" id="KW-1185">Reference proteome</keyword>
<evidence type="ECO:0000256" key="1">
    <source>
        <dbReference type="SAM" id="MobiDB-lite"/>
    </source>
</evidence>
<evidence type="ECO:0000259" key="2">
    <source>
        <dbReference type="Pfam" id="PF13439"/>
    </source>
</evidence>
<feature type="domain" description="Glycosyltransferase subfamily 4-like N-terminal" evidence="2">
    <location>
        <begin position="669"/>
        <end position="742"/>
    </location>
</feature>
<dbReference type="AlphaFoldDB" id="A0A8J3EAH3"/>
<dbReference type="PANTHER" id="PTHR12526:SF590">
    <property type="entry name" value="ALPHA-MALTOSE-1-PHOSPHATE SYNTHASE"/>
    <property type="match status" value="1"/>
</dbReference>
<dbReference type="SUPFAM" id="SSF53756">
    <property type="entry name" value="UDP-Glycosyltransferase/glycogen phosphorylase"/>
    <property type="match status" value="2"/>
</dbReference>
<sequence>MYNADWTAGPDGAPPRRRDRRRAGASAPRRPALAAPLRGGFRDVTLQALHFCHSPEGGAGRAARRAVLACREAGVLATFACLAGASGAGAGELHLVPAAPASPGEAALRELLAEKLQWGVIPRHRTPLSNTLLSLPHPGVDPDSVGPVATADVLHLHWTSWMLTPRQVARWLAAGRTLVWTLHDFWPMTGGCHYPAGCGQWRTACLKCPQLDDEAQLVPNAFAEKRAGWGGAQGRLTVVAPSRWLAGLAAESAILGGAGARIAAIPNAVETDRFAPRPDREALRAAFGIGAHDLVLLFGSMDSAERRKGAAVLEEALGRALAGGRMAAALPPGGRVVVLLFGRSPPPIAPVEGLLLPLSLGPVAEDEVLADVLGIADLACVASLEENYPNVLVEALACGTPAIGFAAGGIPELIADGRTGVLVPEVGDAAALAEGLLRFARTHFRDEAMRAAARAQVLAENSPAVVGRRHRALYEEALEAGRDGRSAPRRGAAIAAELHARATRAFARAAVAPDLLPGPDFLRYPTNLLLRERAAAGAPATLAALAGCVAAPLPAPAVLGEGAAPVRRLLALRTHHAHHSAHSGPYQFLRHLPGCARIAVEAMTVPLGHAQAGRWAEPLRAAGRLLGLPAFGQQGNAWLAEAEVLARCVSPDAPSLVHFIDGELGGWLAPSLAAALAAAGARRPRMVATFHQPPALLEGMIHRGLLGALDRAVALCRPMRALLARHLPDERIVVIPHGVDADFFTPGPGAPAGASGAFRLLLVGHWLRDFDAALAALALLRAGGLDARLTVVSHNPPRQLAGTALPEGVTLRGNLSDAELRQAYRDADCLFLPLVDATANNAVLEAMACGRPVVSTDVGGVAEMTGPDAALLRPAGDAAALAEAVRALAADPGRAAAMGRAGRARAEALDWPRIAERHAALYDSLLAPAAGADHA</sequence>
<proteinExistence type="predicted"/>
<protein>
    <recommendedName>
        <fullName evidence="2">Glycosyltransferase subfamily 4-like N-terminal domain-containing protein</fullName>
    </recommendedName>
</protein>
<comment type="caution">
    <text evidence="3">The sequence shown here is derived from an EMBL/GenBank/DDBJ whole genome shotgun (WGS) entry which is preliminary data.</text>
</comment>
<dbReference type="EMBL" id="BMKS01000003">
    <property type="protein sequence ID" value="GGG27156.1"/>
    <property type="molecule type" value="Genomic_DNA"/>
</dbReference>
<evidence type="ECO:0000313" key="4">
    <source>
        <dbReference type="Proteomes" id="UP000597507"/>
    </source>
</evidence>
<dbReference type="Pfam" id="PF13439">
    <property type="entry name" value="Glyco_transf_4"/>
    <property type="match status" value="1"/>
</dbReference>
<name>A0A8J3EAH3_9PROT</name>
<dbReference type="GO" id="GO:0016757">
    <property type="term" value="F:glycosyltransferase activity"/>
    <property type="evidence" value="ECO:0007669"/>
    <property type="project" value="UniProtKB-ARBA"/>
</dbReference>
<accession>A0A8J3EAH3</accession>
<dbReference type="CDD" id="cd03801">
    <property type="entry name" value="GT4_PimA-like"/>
    <property type="match status" value="1"/>
</dbReference>
<evidence type="ECO:0000313" key="3">
    <source>
        <dbReference type="EMBL" id="GGG27156.1"/>
    </source>
</evidence>
<dbReference type="Gene3D" id="3.40.50.2000">
    <property type="entry name" value="Glycogen Phosphorylase B"/>
    <property type="match status" value="5"/>
</dbReference>
<dbReference type="Pfam" id="PF13692">
    <property type="entry name" value="Glyco_trans_1_4"/>
    <property type="match status" value="2"/>
</dbReference>